<evidence type="ECO:0000313" key="7">
    <source>
        <dbReference type="EMBL" id="AHX11592.1"/>
    </source>
</evidence>
<keyword evidence="5" id="KW-0460">Magnesium</keyword>
<dbReference type="Proteomes" id="UP000023755">
    <property type="component" value="Chromosome"/>
</dbReference>
<evidence type="ECO:0000256" key="3">
    <source>
        <dbReference type="ARBA" id="ARBA00022679"/>
    </source>
</evidence>
<evidence type="ECO:0000256" key="5">
    <source>
        <dbReference type="ARBA" id="ARBA00022842"/>
    </source>
</evidence>
<dbReference type="EMBL" id="CP007481">
    <property type="protein sequence ID" value="AHX11592.1"/>
    <property type="molecule type" value="Genomic_DNA"/>
</dbReference>
<keyword evidence="6" id="KW-0414">Isoprene biosynthesis</keyword>
<dbReference type="GO" id="GO:0046872">
    <property type="term" value="F:metal ion binding"/>
    <property type="evidence" value="ECO:0007669"/>
    <property type="project" value="UniProtKB-KW"/>
</dbReference>
<dbReference type="PANTHER" id="PTHR43281:SF1">
    <property type="entry name" value="FARNESYL DIPHOSPHATE SYNTHASE"/>
    <property type="match status" value="1"/>
</dbReference>
<name>X5GX29_9RICK</name>
<dbReference type="GO" id="GO:0004659">
    <property type="term" value="F:prenyltransferase activity"/>
    <property type="evidence" value="ECO:0007669"/>
    <property type="project" value="InterPro"/>
</dbReference>
<dbReference type="InterPro" id="IPR000092">
    <property type="entry name" value="Polyprenyl_synt"/>
</dbReference>
<dbReference type="KEGG" id="nhm:NHE_0658"/>
<dbReference type="GO" id="GO:0008299">
    <property type="term" value="P:isoprenoid biosynthetic process"/>
    <property type="evidence" value="ECO:0007669"/>
    <property type="project" value="UniProtKB-KW"/>
</dbReference>
<gene>
    <name evidence="7" type="ORF">NHE_0658</name>
</gene>
<evidence type="ECO:0000256" key="1">
    <source>
        <dbReference type="ARBA" id="ARBA00001946"/>
    </source>
</evidence>
<dbReference type="SFLD" id="SFLDS00005">
    <property type="entry name" value="Isoprenoid_Synthase_Type_I"/>
    <property type="match status" value="1"/>
</dbReference>
<dbReference type="PANTHER" id="PTHR43281">
    <property type="entry name" value="FARNESYL DIPHOSPHATE SYNTHASE"/>
    <property type="match status" value="1"/>
</dbReference>
<dbReference type="STRING" id="1286528.NHE_0658"/>
<protein>
    <submittedName>
        <fullName evidence="7">Polyprenyl synthetase family protein</fullName>
    </submittedName>
</protein>
<sequence length="236" mass="26160">MFPAEEELFDAIRYSTLAESGCIRGFLILEFSDLFNAPFGDALEVASAVEMIHSFSLIHDDLPALDNSLERRNQPACHVAFSESTAILAGDALLVLAYQLLSHYGSGIIQDASKYVLEMIVGQVHDLKQEKVISSSEINVMKTGALFALSCSCIGHLCNRANDDLDILRKFGYEFGRLFQAVDDITDDDAGDYPCKTLNKSLECCRKMINTSFMIQKKAILSELLDYVTESVLPPR</sequence>
<evidence type="ECO:0000256" key="4">
    <source>
        <dbReference type="ARBA" id="ARBA00022723"/>
    </source>
</evidence>
<reference evidence="7 8" key="1">
    <citation type="submission" date="2014-03" db="EMBL/GenBank/DDBJ databases">
        <title>Sequencing and Comparison of Genomes and Transcriptome Profiles of Human Ehrlichiosis Agents.</title>
        <authorList>
            <person name="Lin M."/>
            <person name="Daugherty S.C."/>
            <person name="Nagaraj S."/>
            <person name="Cheng Z."/>
            <person name="Xiong Q."/>
            <person name="Lin F.-Y."/>
            <person name="Sengamalay N."/>
            <person name="Ott S."/>
            <person name="Godinez A."/>
            <person name="Tallon L.J."/>
            <person name="Sadzewicz L."/>
            <person name="Fraser C.M."/>
            <person name="Dunning Hotopp J.C."/>
            <person name="Rikihisa Y."/>
        </authorList>
    </citation>
    <scope>NUCLEOTIDE SEQUENCE [LARGE SCALE GENOMIC DNA]</scope>
    <source>
        <strain evidence="7 8">Oregon</strain>
    </source>
</reference>
<dbReference type="HOGENOM" id="CLU_014015_0_1_5"/>
<organism evidence="7 8">
    <name type="scientific">Neorickettsia helminthoeca str. Oregon</name>
    <dbReference type="NCBI Taxonomy" id="1286528"/>
    <lineage>
        <taxon>Bacteria</taxon>
        <taxon>Pseudomonadati</taxon>
        <taxon>Pseudomonadota</taxon>
        <taxon>Alphaproteobacteria</taxon>
        <taxon>Rickettsiales</taxon>
        <taxon>Anaplasmataceae</taxon>
        <taxon>Neorickettsia</taxon>
    </lineage>
</organism>
<comment type="similarity">
    <text evidence="2">Belongs to the FPP/GGPP synthase family.</text>
</comment>
<dbReference type="Pfam" id="PF00348">
    <property type="entry name" value="polyprenyl_synt"/>
    <property type="match status" value="1"/>
</dbReference>
<dbReference type="InterPro" id="IPR008949">
    <property type="entry name" value="Isoprenoid_synthase_dom_sf"/>
</dbReference>
<accession>X5GX29</accession>
<keyword evidence="4" id="KW-0479">Metal-binding</keyword>
<dbReference type="AlphaFoldDB" id="X5GX29"/>
<comment type="cofactor">
    <cofactor evidence="1">
        <name>Mg(2+)</name>
        <dbReference type="ChEBI" id="CHEBI:18420"/>
    </cofactor>
</comment>
<proteinExistence type="inferred from homology"/>
<keyword evidence="3" id="KW-0808">Transferase</keyword>
<dbReference type="Gene3D" id="1.10.600.10">
    <property type="entry name" value="Farnesyl Diphosphate Synthase"/>
    <property type="match status" value="1"/>
</dbReference>
<evidence type="ECO:0000313" key="8">
    <source>
        <dbReference type="Proteomes" id="UP000023755"/>
    </source>
</evidence>
<keyword evidence="8" id="KW-1185">Reference proteome</keyword>
<evidence type="ECO:0000256" key="2">
    <source>
        <dbReference type="ARBA" id="ARBA00006706"/>
    </source>
</evidence>
<evidence type="ECO:0000256" key="6">
    <source>
        <dbReference type="ARBA" id="ARBA00023229"/>
    </source>
</evidence>
<dbReference type="SUPFAM" id="SSF48576">
    <property type="entry name" value="Terpenoid synthases"/>
    <property type="match status" value="1"/>
</dbReference>